<dbReference type="SUPFAM" id="SSF56037">
    <property type="entry name" value="PheT/TilS domain"/>
    <property type="match status" value="1"/>
</dbReference>
<dbReference type="AlphaFoldDB" id="A0A0F9Z1N8"/>
<dbReference type="SMART" id="SM01016">
    <property type="entry name" value="Arg_tRNA_synt_N"/>
    <property type="match status" value="1"/>
</dbReference>
<feature type="domain" description="Arginyl tRNA synthetase N-terminal" evidence="4">
    <location>
        <begin position="263"/>
        <end position="346"/>
    </location>
</feature>
<keyword evidence="2" id="KW-0648">Protein biosynthesis</keyword>
<gene>
    <name evidence="5" type="ORF">UR23_C0001G0007</name>
</gene>
<evidence type="ECO:0000259" key="3">
    <source>
        <dbReference type="SMART" id="SM00873"/>
    </source>
</evidence>
<dbReference type="InterPro" id="IPR005148">
    <property type="entry name" value="Arg-tRNA-synth_N"/>
</dbReference>
<dbReference type="Gene3D" id="1.10.730.10">
    <property type="entry name" value="Isoleucyl-tRNA Synthetase, Domain 1"/>
    <property type="match status" value="1"/>
</dbReference>
<dbReference type="GO" id="GO:0003723">
    <property type="term" value="F:RNA binding"/>
    <property type="evidence" value="ECO:0007669"/>
    <property type="project" value="InterPro"/>
</dbReference>
<keyword evidence="2 5" id="KW-0436">Ligase</keyword>
<comment type="similarity">
    <text evidence="2">Belongs to the class-I aminoacyl-tRNA synthetase family.</text>
</comment>
<organism evidence="5 6">
    <name type="scientific">Candidatus Roizmanbacteria bacterium GW2011_GWA2_32_13</name>
    <dbReference type="NCBI Taxonomy" id="1618475"/>
    <lineage>
        <taxon>Bacteria</taxon>
        <taxon>Candidatus Roizmaniibacteriota</taxon>
    </lineage>
</organism>
<comment type="caution">
    <text evidence="5">The sequence shown here is derived from an EMBL/GenBank/DDBJ whole genome shotgun (WGS) entry which is preliminary data.</text>
</comment>
<dbReference type="EC" id="6.1.1.19" evidence="1"/>
<dbReference type="InterPro" id="IPR035684">
    <property type="entry name" value="ArgRS_core"/>
</dbReference>
<dbReference type="EMBL" id="LBOK01000001">
    <property type="protein sequence ID" value="KKP37664.1"/>
    <property type="molecule type" value="Genomic_DNA"/>
</dbReference>
<dbReference type="GO" id="GO:0004826">
    <property type="term" value="F:phenylalanine-tRNA ligase activity"/>
    <property type="evidence" value="ECO:0007669"/>
    <property type="project" value="InterPro"/>
</dbReference>
<protein>
    <recommendedName>
        <fullName evidence="1">Arginine--tRNA ligase</fullName>
        <ecNumber evidence="1">6.1.1.19</ecNumber>
    </recommendedName>
</protein>
<evidence type="ECO:0000256" key="2">
    <source>
        <dbReference type="RuleBase" id="RU363038"/>
    </source>
</evidence>
<dbReference type="GO" id="GO:0005524">
    <property type="term" value="F:ATP binding"/>
    <property type="evidence" value="ECO:0007669"/>
    <property type="project" value="UniProtKB-KW"/>
</dbReference>
<feature type="domain" description="B3/B4 tRNA-binding" evidence="3">
    <location>
        <begin position="59"/>
        <end position="216"/>
    </location>
</feature>
<dbReference type="Pfam" id="PF00750">
    <property type="entry name" value="tRNA-synt_1d"/>
    <property type="match status" value="1"/>
</dbReference>
<evidence type="ECO:0000313" key="6">
    <source>
        <dbReference type="Proteomes" id="UP000034349"/>
    </source>
</evidence>
<dbReference type="SUPFAM" id="SSF52374">
    <property type="entry name" value="Nucleotidylyl transferase"/>
    <property type="match status" value="1"/>
</dbReference>
<dbReference type="Proteomes" id="UP000034349">
    <property type="component" value="Unassembled WGS sequence"/>
</dbReference>
<accession>A0A0F9Z1N8</accession>
<proteinExistence type="inferred from homology"/>
<keyword evidence="2" id="KW-0067">ATP-binding</keyword>
<dbReference type="PRINTS" id="PR01038">
    <property type="entry name" value="TRNASYNTHARG"/>
</dbReference>
<dbReference type="PANTHER" id="PTHR11956:SF5">
    <property type="entry name" value="ARGININE--TRNA LIGASE, CYTOPLASMIC"/>
    <property type="match status" value="1"/>
</dbReference>
<dbReference type="PANTHER" id="PTHR11956">
    <property type="entry name" value="ARGINYL-TRNA SYNTHETASE"/>
    <property type="match status" value="1"/>
</dbReference>
<dbReference type="InterPro" id="IPR005146">
    <property type="entry name" value="B3/B4_tRNA-bd"/>
</dbReference>
<dbReference type="InterPro" id="IPR014729">
    <property type="entry name" value="Rossmann-like_a/b/a_fold"/>
</dbReference>
<dbReference type="Gene3D" id="3.50.40.10">
    <property type="entry name" value="Phenylalanyl-trna Synthetase, Chain B, domain 3"/>
    <property type="match status" value="1"/>
</dbReference>
<evidence type="ECO:0000256" key="1">
    <source>
        <dbReference type="NCBIfam" id="TIGR00456"/>
    </source>
</evidence>
<dbReference type="SUPFAM" id="SSF55190">
    <property type="entry name" value="Arginyl-tRNA synthetase (ArgRS), N-terminal 'additional' domain"/>
    <property type="match status" value="1"/>
</dbReference>
<dbReference type="SMART" id="SM00873">
    <property type="entry name" value="B3_4"/>
    <property type="match status" value="1"/>
</dbReference>
<dbReference type="InterPro" id="IPR020825">
    <property type="entry name" value="Phe-tRNA_synthase-like_B3/B4"/>
</dbReference>
<dbReference type="Pfam" id="PF03483">
    <property type="entry name" value="B3_4"/>
    <property type="match status" value="1"/>
</dbReference>
<evidence type="ECO:0000313" key="5">
    <source>
        <dbReference type="EMBL" id="KKP37664.1"/>
    </source>
</evidence>
<dbReference type="GO" id="GO:0004814">
    <property type="term" value="F:arginine-tRNA ligase activity"/>
    <property type="evidence" value="ECO:0007669"/>
    <property type="project" value="UniProtKB-UniRule"/>
</dbReference>
<dbReference type="InterPro" id="IPR036695">
    <property type="entry name" value="Arg-tRNA-synth_N_sf"/>
</dbReference>
<dbReference type="GO" id="GO:0005737">
    <property type="term" value="C:cytoplasm"/>
    <property type="evidence" value="ECO:0007669"/>
    <property type="project" value="UniProtKB-UniRule"/>
</dbReference>
<dbReference type="InterPro" id="IPR001278">
    <property type="entry name" value="Arg-tRNA-ligase"/>
</dbReference>
<keyword evidence="2" id="KW-0030">Aminoacyl-tRNA synthetase</keyword>
<dbReference type="Gene3D" id="3.40.50.620">
    <property type="entry name" value="HUPs"/>
    <property type="match status" value="1"/>
</dbReference>
<name>A0A0F9Z1N8_9BACT</name>
<evidence type="ECO:0000259" key="4">
    <source>
        <dbReference type="SMART" id="SM01016"/>
    </source>
</evidence>
<dbReference type="NCBIfam" id="TIGR00456">
    <property type="entry name" value="argS"/>
    <property type="match status" value="1"/>
</dbReference>
<dbReference type="Pfam" id="PF03485">
    <property type="entry name" value="Arg_tRNA_synt_N"/>
    <property type="match status" value="1"/>
</dbReference>
<reference evidence="5 6" key="1">
    <citation type="journal article" date="2015" name="Nature">
        <title>rRNA introns, odd ribosomes, and small enigmatic genomes across a large radiation of phyla.</title>
        <authorList>
            <person name="Brown C.T."/>
            <person name="Hug L.A."/>
            <person name="Thomas B.C."/>
            <person name="Sharon I."/>
            <person name="Castelle C.J."/>
            <person name="Singh A."/>
            <person name="Wilkins M.J."/>
            <person name="Williams K.H."/>
            <person name="Banfield J.F."/>
        </authorList>
    </citation>
    <scope>NUCLEOTIDE SEQUENCE [LARGE SCALE GENOMIC DNA]</scope>
</reference>
<dbReference type="Gene3D" id="3.30.1360.70">
    <property type="entry name" value="Arginyl tRNA synthetase N-terminal domain"/>
    <property type="match status" value="1"/>
</dbReference>
<sequence>MKFKIEKTVFEKFPNLIVAVVIVKDFNNSKNREESVKILRNEEKKLRNKFNVESLLKNKYIIAYCEAFKKFGVDPDKFLPAHLALSRRVAEGFDLPDINSAVNIYNALSIKYLTPFGGENLETLYGDFVLKYAEGGEQWIPIGGKKSKDAVPGELIWRDDFDLSTRALNWRQCERTKLTDQSKNLFSIMDGFSDINKENIKIAAGEFINIIEKCLGGKGSVYWIDKNQPSVEIPFQSKNIKAYKKVAETPKIIKEKVYFGLAKKIDKNLKKTLNKIGIKNLNIDYIIEHPANSDFGDYSTNVALTLTKHLKKNPLLIAEEIKDNFPKTEFINKIDIIKPGFINFWISNDQLINRLDKIINNDFEFVTSYKNKKVMVEYTDPNLFKEFHIGHLYSNIVGESLSCIFESLGATVKRANYQGDVGMHVAKAMWGMKQNMKAEKINLQDLEKLNISEKSKFMGRSYALGTKEYEENKNSKKEIIELNKKIYDLDPSIKDFYEQARIWSLEYFENIYRRLDTHFDYYFFEREVGITGLNFVKENLKKGIFEKSEGAIVFNGKKDGLHTRVFINSLGLPTYEAKDLGLAPAKYKKFPYDLSIIVVGNEVKEYFKVVLKALEKINPLLRKKTMNVFTGMVNLPEGKMSSRLGNVVTVEKLLDELYEKAWQKIQETTKTKLEGEYAYYSKNSNVLPSKQSSTAEVVGVGAIKYALLKNGLGNNIEFNINESVNFDGNSGPYIQYTYVRCQSVLRKADNYLLHNC</sequence>
<dbReference type="GO" id="GO:0006420">
    <property type="term" value="P:arginyl-tRNA aminoacylation"/>
    <property type="evidence" value="ECO:0007669"/>
    <property type="project" value="UniProtKB-UniRule"/>
</dbReference>
<keyword evidence="2" id="KW-0547">Nucleotide-binding</keyword>